<accession>A0ABT4EMQ5</accession>
<reference evidence="2 3" key="1">
    <citation type="submission" date="2022-05" db="EMBL/GenBank/DDBJ databases">
        <title>Genome Sequencing of Bee-Associated Microbes.</title>
        <authorList>
            <person name="Dunlap C."/>
        </authorList>
    </citation>
    <scope>NUCLEOTIDE SEQUENCE [LARGE SCALE GENOMIC DNA]</scope>
    <source>
        <strain evidence="2 3">NRRL BD-083</strain>
    </source>
</reference>
<protein>
    <submittedName>
        <fullName evidence="2">DUF1599 domain-containing protein</fullName>
    </submittedName>
</protein>
<keyword evidence="3" id="KW-1185">Reference proteome</keyword>
<proteinExistence type="predicted"/>
<evidence type="ECO:0000313" key="3">
    <source>
        <dbReference type="Proteomes" id="UP001527052"/>
    </source>
</evidence>
<evidence type="ECO:0000313" key="2">
    <source>
        <dbReference type="EMBL" id="MCY9546803.1"/>
    </source>
</evidence>
<feature type="domain" description="Nucleotide modification associated" evidence="1">
    <location>
        <begin position="128"/>
        <end position="190"/>
    </location>
</feature>
<name>A0ABT4EMQ5_9BACI</name>
<gene>
    <name evidence="2" type="ORF">M5W82_07530</name>
</gene>
<dbReference type="Pfam" id="PF07659">
    <property type="entry name" value="DUF1599"/>
    <property type="match status" value="1"/>
</dbReference>
<evidence type="ECO:0000259" key="1">
    <source>
        <dbReference type="Pfam" id="PF07659"/>
    </source>
</evidence>
<dbReference type="EMBL" id="JAMDLZ010000012">
    <property type="protein sequence ID" value="MCY9546803.1"/>
    <property type="molecule type" value="Genomic_DNA"/>
</dbReference>
<dbReference type="RefSeq" id="WP_268636990.1">
    <property type="nucleotide sequence ID" value="NZ_JAMDLZ010000012.1"/>
</dbReference>
<comment type="caution">
    <text evidence="2">The sequence shown here is derived from an EMBL/GenBank/DDBJ whole genome shotgun (WGS) entry which is preliminary data.</text>
</comment>
<sequence>MAKAQKGDLIRIISVPEDWSYGVGGIYEVISISSDGYPRFYIDDTEDVYYASTGQYEIHRKAGEEDEHTEVQEHPRKITVADAYAERMASGFIALAEVGEEYLRDELVPREVAIRDAVEALGDLLIRKNHDYGDSFSQQYDKYGLMSALIRMDDKMRRLETLQDGDKAKVSESISDTLLDLAGYALLTYVETQKRC</sequence>
<dbReference type="InterPro" id="IPR011630">
    <property type="entry name" value="DUF1599"/>
</dbReference>
<dbReference type="Proteomes" id="UP001527052">
    <property type="component" value="Unassembled WGS sequence"/>
</dbReference>
<organism evidence="2 3">
    <name type="scientific">Lysinibacillus xylanilyticus</name>
    <dbReference type="NCBI Taxonomy" id="582475"/>
    <lineage>
        <taxon>Bacteria</taxon>
        <taxon>Bacillati</taxon>
        <taxon>Bacillota</taxon>
        <taxon>Bacilli</taxon>
        <taxon>Bacillales</taxon>
        <taxon>Bacillaceae</taxon>
        <taxon>Lysinibacillus</taxon>
    </lineage>
</organism>